<proteinExistence type="predicted"/>
<accession>A0A2H4Q0Q9</accession>
<keyword evidence="3" id="KW-0489">Methyltransferase</keyword>
<evidence type="ECO:0000259" key="2">
    <source>
        <dbReference type="Pfam" id="PF26487"/>
    </source>
</evidence>
<feature type="domain" description="DUF8157" evidence="2">
    <location>
        <begin position="394"/>
        <end position="486"/>
    </location>
</feature>
<protein>
    <submittedName>
        <fullName evidence="3">Methyltransferase domain-containing protein</fullName>
    </submittedName>
</protein>
<feature type="domain" description="DUF8157" evidence="1">
    <location>
        <begin position="4"/>
        <end position="55"/>
    </location>
</feature>
<organism evidence="3 4">
    <name type="scientific">Halohasta litchfieldiae</name>
    <dbReference type="NCBI Taxonomy" id="1073996"/>
    <lineage>
        <taxon>Archaea</taxon>
        <taxon>Methanobacteriati</taxon>
        <taxon>Methanobacteriota</taxon>
        <taxon>Stenosarchaea group</taxon>
        <taxon>Halobacteria</taxon>
        <taxon>Halobacteriales</taxon>
        <taxon>Haloferacaceae</taxon>
        <taxon>Halohasta</taxon>
    </lineage>
</organism>
<dbReference type="SUPFAM" id="SSF53335">
    <property type="entry name" value="S-adenosyl-L-methionine-dependent methyltransferases"/>
    <property type="match status" value="1"/>
</dbReference>
<gene>
    <name evidence="3" type="ORF">SAMN05444271_10425</name>
</gene>
<reference evidence="3 4" key="1">
    <citation type="submission" date="2016-10" db="EMBL/GenBank/DDBJ databases">
        <authorList>
            <person name="de Groot N.N."/>
        </authorList>
    </citation>
    <scope>NUCLEOTIDE SEQUENCE [LARGE SCALE GENOMIC DNA]</scope>
    <source>
        <strain evidence="3 4">DSM 22187</strain>
    </source>
</reference>
<dbReference type="Pfam" id="PF13489">
    <property type="entry name" value="Methyltransf_23"/>
    <property type="match status" value="1"/>
</dbReference>
<sequence>MIDREAVRSNAKYLRQVRPIDPEEISEYIESQPHPAVVKQTLREEAFDLGLVEREDGTFVPVEAGPVDYRQWEPEAFPERYSFALEDQLVKRYGANWHRGDSGRELRERITGLKEDYYAGADVEYDETAALGYAIYHLPDYYAAVGYDLDTLTERGLLDRTLRVLDVGAGSGGPALGLHDYLFADDERGDDVSVDPEAALVDYHAVEPSASADILEPMLAETTLNFRSTIHRTTIEEYLVDGAGDEKFDLICFGNVLSELDDPVAVVEDALDLLADDGTLLALEPADLETATGLREIEREVAPPASDVTIYAPTLRLWEGKAPSDRGWSFDVRPDLSEPAFQQRLDEGQSTDDVDTDPGAFVNVDVQFAYSLLRTDGERRFPFRASRDRHAQMAAMDDHVTDRINLLAVKLSHNLSDGGNPLFKIGDGSQQVDQYAVLTKESGLNRDLEDAPYGAVLEFENVLVLWNDDEEAYNLVVDAETVVDSVSGY</sequence>
<dbReference type="Pfam" id="PF26486">
    <property type="entry name" value="DUF8157"/>
    <property type="match status" value="1"/>
</dbReference>
<dbReference type="OrthoDB" id="117536at2157"/>
<dbReference type="AlphaFoldDB" id="A0A1H6S0A1"/>
<evidence type="ECO:0000313" key="4">
    <source>
        <dbReference type="Proteomes" id="UP000198888"/>
    </source>
</evidence>
<accession>A0A1H6S0A1</accession>
<evidence type="ECO:0000313" key="3">
    <source>
        <dbReference type="EMBL" id="SEI61453.1"/>
    </source>
</evidence>
<dbReference type="KEGG" id="hae:halTADL_1169"/>
<keyword evidence="3" id="KW-0808">Transferase</keyword>
<dbReference type="Gene3D" id="3.40.50.150">
    <property type="entry name" value="Vaccinia Virus protein VP39"/>
    <property type="match status" value="1"/>
</dbReference>
<dbReference type="STRING" id="1073996.SAMN05444271_10425"/>
<dbReference type="GO" id="GO:0032259">
    <property type="term" value="P:methylation"/>
    <property type="evidence" value="ECO:0007669"/>
    <property type="project" value="UniProtKB-KW"/>
</dbReference>
<dbReference type="InterPro" id="IPR058959">
    <property type="entry name" value="DUF8157_C"/>
</dbReference>
<keyword evidence="4" id="KW-1185">Reference proteome</keyword>
<dbReference type="InterPro" id="IPR029063">
    <property type="entry name" value="SAM-dependent_MTases_sf"/>
</dbReference>
<dbReference type="Proteomes" id="UP000198888">
    <property type="component" value="Unassembled WGS sequence"/>
</dbReference>
<dbReference type="EMBL" id="FNYR01000004">
    <property type="protein sequence ID" value="SEI61453.1"/>
    <property type="molecule type" value="Genomic_DNA"/>
</dbReference>
<dbReference type="Pfam" id="PF26487">
    <property type="entry name" value="DUF8157_C"/>
    <property type="match status" value="1"/>
</dbReference>
<dbReference type="RefSeq" id="WP_089671168.1">
    <property type="nucleotide sequence ID" value="NZ_CP024845.1"/>
</dbReference>
<evidence type="ECO:0000259" key="1">
    <source>
        <dbReference type="Pfam" id="PF26486"/>
    </source>
</evidence>
<name>A0A1H6S0A1_9EURY</name>
<dbReference type="GO" id="GO:0008168">
    <property type="term" value="F:methyltransferase activity"/>
    <property type="evidence" value="ECO:0007669"/>
    <property type="project" value="UniProtKB-KW"/>
</dbReference>
<dbReference type="InterPro" id="IPR058470">
    <property type="entry name" value="DUF8157_N"/>
</dbReference>
<dbReference type="GeneID" id="35001986"/>